<dbReference type="InterPro" id="IPR011049">
    <property type="entry name" value="Serralysin-like_metalloprot_C"/>
</dbReference>
<name>A0A967KDN1_9PROT</name>
<dbReference type="Gene3D" id="2.150.10.10">
    <property type="entry name" value="Serralysin-like metalloprotease, C-terminal"/>
    <property type="match status" value="2"/>
</dbReference>
<dbReference type="Pfam" id="PF00353">
    <property type="entry name" value="HemolysinCabind"/>
    <property type="match status" value="5"/>
</dbReference>
<dbReference type="GO" id="GO:0005509">
    <property type="term" value="F:calcium ion binding"/>
    <property type="evidence" value="ECO:0007669"/>
    <property type="project" value="InterPro"/>
</dbReference>
<dbReference type="SUPFAM" id="SSF51120">
    <property type="entry name" value="beta-Roll"/>
    <property type="match status" value="2"/>
</dbReference>
<keyword evidence="4" id="KW-1185">Reference proteome</keyword>
<dbReference type="RefSeq" id="WP_205944964.1">
    <property type="nucleotide sequence ID" value="NZ_JAAQPH010000041.1"/>
</dbReference>
<dbReference type="InterPro" id="IPR050557">
    <property type="entry name" value="RTX_toxin/Mannuronan_C5-epim"/>
</dbReference>
<sequence length="494" mass="50787">MDLVFLVNALDIPPVFNLPNTPANAALILNVLDIPLAVDQANLVTTLGALEKGLDGAGLNLGLWDTPISTLGFVAANAGFFGIDTEFGGNDRIFGRGGNDTIIDLEGHNRITIGDGDDTIYLGHGNDRITDTGGNNTITDLGGNNTITLLATTSFAAPFVGIDIVNTGDGNDNINAFDGRNIINAGDGNNTVRGGDNYDEFVVGTGDDFVEVRGGFADEDANGNGILDFGEDSNFNGVLDGADSEVFALLNVGQGFEAHNYVVDLGGNDNIRSTASASDQGDDLVLSDVIVTLDDPDVNPGFRSIALGAGEFGDDLIDLGAGDNFIIGGGGADTIRTLQGDDIVFTSFFSPGNDEIDTGAGADFINPGGGSDTVTGGAGADTVDLENDGAVDVLVYTDLLVDVSFTAGTTDIVTGFEESGVDKLDVSGLGVDLGMLQFFAVGPGLGDPAQQDFLVAWDTDGNAAPNFFTTILVDVNQGLLTPGNFIFDDAALIA</sequence>
<gene>
    <name evidence="3" type="ORF">HBA54_27590</name>
</gene>
<dbReference type="PANTHER" id="PTHR38340:SF1">
    <property type="entry name" value="S-LAYER PROTEIN"/>
    <property type="match status" value="1"/>
</dbReference>
<dbReference type="AlphaFoldDB" id="A0A967KDN1"/>
<evidence type="ECO:0000313" key="4">
    <source>
        <dbReference type="Proteomes" id="UP000761264"/>
    </source>
</evidence>
<organism evidence="3 4">
    <name type="scientific">Pelagibius litoralis</name>
    <dbReference type="NCBI Taxonomy" id="374515"/>
    <lineage>
        <taxon>Bacteria</taxon>
        <taxon>Pseudomonadati</taxon>
        <taxon>Pseudomonadota</taxon>
        <taxon>Alphaproteobacteria</taxon>
        <taxon>Rhodospirillales</taxon>
        <taxon>Rhodovibrionaceae</taxon>
        <taxon>Pelagibius</taxon>
    </lineage>
</organism>
<evidence type="ECO:0000256" key="1">
    <source>
        <dbReference type="ARBA" id="ARBA00004613"/>
    </source>
</evidence>
<evidence type="ECO:0000313" key="3">
    <source>
        <dbReference type="EMBL" id="NIA72357.1"/>
    </source>
</evidence>
<dbReference type="GO" id="GO:0005576">
    <property type="term" value="C:extracellular region"/>
    <property type="evidence" value="ECO:0007669"/>
    <property type="project" value="UniProtKB-SubCell"/>
</dbReference>
<dbReference type="EMBL" id="JAAQPH010000041">
    <property type="protein sequence ID" value="NIA72357.1"/>
    <property type="molecule type" value="Genomic_DNA"/>
</dbReference>
<accession>A0A967KDN1</accession>
<dbReference type="PRINTS" id="PR00313">
    <property type="entry name" value="CABNDNGRPT"/>
</dbReference>
<dbReference type="PANTHER" id="PTHR38340">
    <property type="entry name" value="S-LAYER PROTEIN"/>
    <property type="match status" value="1"/>
</dbReference>
<keyword evidence="2" id="KW-0964">Secreted</keyword>
<proteinExistence type="predicted"/>
<dbReference type="Proteomes" id="UP000761264">
    <property type="component" value="Unassembled WGS sequence"/>
</dbReference>
<protein>
    <submittedName>
        <fullName evidence="3">Calcium-binding protein</fullName>
    </submittedName>
</protein>
<reference evidence="3" key="1">
    <citation type="submission" date="2020-03" db="EMBL/GenBank/DDBJ databases">
        <title>Genome of Pelagibius litoralis DSM 21314T.</title>
        <authorList>
            <person name="Wang G."/>
        </authorList>
    </citation>
    <scope>NUCLEOTIDE SEQUENCE</scope>
    <source>
        <strain evidence="3">DSM 21314</strain>
    </source>
</reference>
<dbReference type="InterPro" id="IPR001343">
    <property type="entry name" value="Hemolysn_Ca-bd"/>
</dbReference>
<comment type="caution">
    <text evidence="3">The sequence shown here is derived from an EMBL/GenBank/DDBJ whole genome shotgun (WGS) entry which is preliminary data.</text>
</comment>
<evidence type="ECO:0000256" key="2">
    <source>
        <dbReference type="ARBA" id="ARBA00022525"/>
    </source>
</evidence>
<comment type="subcellular location">
    <subcellularLocation>
        <location evidence="1">Secreted</location>
    </subcellularLocation>
</comment>